<evidence type="ECO:0000256" key="2">
    <source>
        <dbReference type="ARBA" id="ARBA00012020"/>
    </source>
</evidence>
<keyword evidence="9" id="KW-0539">Nucleus</keyword>
<dbReference type="GO" id="GO:0003950">
    <property type="term" value="F:NAD+ poly-ADP-ribosyltransferase activity"/>
    <property type="evidence" value="ECO:0007669"/>
    <property type="project" value="UniProtKB-EC"/>
</dbReference>
<dbReference type="SUPFAM" id="SSF52113">
    <property type="entry name" value="BRCT domain"/>
    <property type="match status" value="1"/>
</dbReference>
<dbReference type="EC" id="2.4.2.30" evidence="2"/>
<dbReference type="GO" id="GO:0005730">
    <property type="term" value="C:nucleolus"/>
    <property type="evidence" value="ECO:0007669"/>
    <property type="project" value="TreeGrafter"/>
</dbReference>
<keyword evidence="7" id="KW-0862">Zinc</keyword>
<evidence type="ECO:0000256" key="9">
    <source>
        <dbReference type="ARBA" id="ARBA00023242"/>
    </source>
</evidence>
<dbReference type="Proteomes" id="UP000299102">
    <property type="component" value="Unassembled WGS sequence"/>
</dbReference>
<evidence type="ECO:0000256" key="6">
    <source>
        <dbReference type="ARBA" id="ARBA00022771"/>
    </source>
</evidence>
<dbReference type="PROSITE" id="PS50172">
    <property type="entry name" value="BRCT"/>
    <property type="match status" value="1"/>
</dbReference>
<evidence type="ECO:0000256" key="4">
    <source>
        <dbReference type="ARBA" id="ARBA00022679"/>
    </source>
</evidence>
<dbReference type="InterPro" id="IPR036420">
    <property type="entry name" value="BRCT_dom_sf"/>
</dbReference>
<dbReference type="Gene3D" id="3.30.1740.10">
    <property type="entry name" value="Zinc finger, PARP-type"/>
    <property type="match status" value="1"/>
</dbReference>
<dbReference type="GO" id="GO:0003677">
    <property type="term" value="F:DNA binding"/>
    <property type="evidence" value="ECO:0007669"/>
    <property type="project" value="InterPro"/>
</dbReference>
<keyword evidence="6" id="KW-0863">Zinc-finger</keyword>
<dbReference type="InterPro" id="IPR038650">
    <property type="entry name" value="PADR1_C_dom_sf"/>
</dbReference>
<dbReference type="PANTHER" id="PTHR10459:SF60">
    <property type="entry name" value="POLY [ADP-RIBOSE] POLYMERASE 2"/>
    <property type="match status" value="1"/>
</dbReference>
<comment type="catalytic activity">
    <reaction evidence="10">
        <text>NAD(+) + (ADP-D-ribosyl)n-acceptor = nicotinamide + (ADP-D-ribosyl)n+1-acceptor + H(+).</text>
        <dbReference type="EC" id="2.4.2.30"/>
    </reaction>
</comment>
<evidence type="ECO:0000256" key="5">
    <source>
        <dbReference type="ARBA" id="ARBA00022723"/>
    </source>
</evidence>
<dbReference type="SMART" id="SM01336">
    <property type="entry name" value="zf-PARP"/>
    <property type="match status" value="1"/>
</dbReference>
<dbReference type="GO" id="GO:0070212">
    <property type="term" value="P:protein poly-ADP-ribosylation"/>
    <property type="evidence" value="ECO:0007669"/>
    <property type="project" value="TreeGrafter"/>
</dbReference>
<evidence type="ECO:0000256" key="1">
    <source>
        <dbReference type="ARBA" id="ARBA00004123"/>
    </source>
</evidence>
<evidence type="ECO:0000256" key="7">
    <source>
        <dbReference type="ARBA" id="ARBA00022833"/>
    </source>
</evidence>
<dbReference type="Gene3D" id="3.90.640.80">
    <property type="match status" value="1"/>
</dbReference>
<evidence type="ECO:0000256" key="10">
    <source>
        <dbReference type="ARBA" id="ARBA00033987"/>
    </source>
</evidence>
<dbReference type="PANTHER" id="PTHR10459">
    <property type="entry name" value="DNA LIGASE"/>
    <property type="match status" value="1"/>
</dbReference>
<reference evidence="13 14" key="1">
    <citation type="journal article" date="2019" name="Commun. Biol.">
        <title>The bagworm genome reveals a unique fibroin gene that provides high tensile strength.</title>
        <authorList>
            <person name="Kono N."/>
            <person name="Nakamura H."/>
            <person name="Ohtoshi R."/>
            <person name="Tomita M."/>
            <person name="Numata K."/>
            <person name="Arakawa K."/>
        </authorList>
    </citation>
    <scope>NUCLEOTIDE SEQUENCE [LARGE SCALE GENOMIC DNA]</scope>
</reference>
<feature type="domain" description="PARP-type" evidence="11">
    <location>
        <begin position="26"/>
        <end position="115"/>
    </location>
</feature>
<evidence type="ECO:0000259" key="12">
    <source>
        <dbReference type="PROSITE" id="PS50172"/>
    </source>
</evidence>
<dbReference type="InterPro" id="IPR001510">
    <property type="entry name" value="Znf_PARP"/>
</dbReference>
<dbReference type="Pfam" id="PF00533">
    <property type="entry name" value="BRCT"/>
    <property type="match status" value="1"/>
</dbReference>
<accession>A0A4C1V3J3</accession>
<keyword evidence="3" id="KW-0328">Glycosyltransferase</keyword>
<evidence type="ECO:0000313" key="13">
    <source>
        <dbReference type="EMBL" id="GBP32822.1"/>
    </source>
</evidence>
<dbReference type="InterPro" id="IPR001357">
    <property type="entry name" value="BRCT_dom"/>
</dbReference>
<dbReference type="Gene3D" id="2.20.25.630">
    <property type="match status" value="1"/>
</dbReference>
<dbReference type="GO" id="GO:0006302">
    <property type="term" value="P:double-strand break repair"/>
    <property type="evidence" value="ECO:0007669"/>
    <property type="project" value="TreeGrafter"/>
</dbReference>
<feature type="domain" description="BRCT" evidence="12">
    <location>
        <begin position="350"/>
        <end position="424"/>
    </location>
</feature>
<keyword evidence="5" id="KW-0479">Metal-binding</keyword>
<dbReference type="Pfam" id="PF00645">
    <property type="entry name" value="zf-PARP"/>
    <property type="match status" value="1"/>
</dbReference>
<dbReference type="Gene3D" id="3.40.50.10190">
    <property type="entry name" value="BRCT domain"/>
    <property type="match status" value="1"/>
</dbReference>
<evidence type="ECO:0000256" key="3">
    <source>
        <dbReference type="ARBA" id="ARBA00022676"/>
    </source>
</evidence>
<dbReference type="SUPFAM" id="SSF57716">
    <property type="entry name" value="Glucocorticoid receptor-like (DNA-binding domain)"/>
    <property type="match status" value="1"/>
</dbReference>
<comment type="caution">
    <text evidence="13">The sequence shown here is derived from an EMBL/GenBank/DDBJ whole genome shotgun (WGS) entry which is preliminary data.</text>
</comment>
<evidence type="ECO:0000259" key="11">
    <source>
        <dbReference type="PROSITE" id="PS50064"/>
    </source>
</evidence>
<organism evidence="13 14">
    <name type="scientific">Eumeta variegata</name>
    <name type="common">Bagworm moth</name>
    <name type="synonym">Eumeta japonica</name>
    <dbReference type="NCBI Taxonomy" id="151549"/>
    <lineage>
        <taxon>Eukaryota</taxon>
        <taxon>Metazoa</taxon>
        <taxon>Ecdysozoa</taxon>
        <taxon>Arthropoda</taxon>
        <taxon>Hexapoda</taxon>
        <taxon>Insecta</taxon>
        <taxon>Pterygota</taxon>
        <taxon>Neoptera</taxon>
        <taxon>Endopterygota</taxon>
        <taxon>Lepidoptera</taxon>
        <taxon>Glossata</taxon>
        <taxon>Ditrysia</taxon>
        <taxon>Tineoidea</taxon>
        <taxon>Psychidae</taxon>
        <taxon>Oiketicinae</taxon>
        <taxon>Eumeta</taxon>
    </lineage>
</organism>
<dbReference type="SMART" id="SM01335">
    <property type="entry name" value="PADR1"/>
    <property type="match status" value="1"/>
</dbReference>
<sequence>MPNEKTGKGKGTKRANNDNNTALEDFAIEYSKSNRATCKVCDIKISKDEVRISKMSFDTVVDKKFPGIPLWHHVNCFVEVRCQLLYFAGGEHLRGFEDLKKQDQKMVKEKMKPMKSDGILLKKSKVQLNDEKHIKEREELNKKKKEQTKLLQMHKESLERCSIYDIDAILIRNGQYVPKNYDEKLNHLADCMTFGALEPCSNCTNGRYVLSYYGYRCTDTTLLNAQPDRHRERRVERLAPRSVPKHVTISNSASCSGYAIYYFLRIYLVTYLQMTLDIVRDIKVAEGYISKWTKCIKVTQTPKRKPLEIKEGLKKCKHFSNFVPTVGVRIFTFAQLPNQEESGESSQKAQPILPLKNLQFLIYGKVSNKEEVKKRILKLGGLVVNKLNDSIAAVVSTKADVEKIIGKMKSIQAKQIKVVEESFFDLIDKDKGTIGDSLELINENNIAVWGSNPKTPVPQNIVDGKSLSKSGGTYTKSSKSGVQKLKDKATAELQTHRPSELVAIHYNVLATCGCRVLRGDAFRARRPALGVPAWTASVICFISWVQALLSKLPLGKMSWLHLKSTFEFKFKFATRFVQCRRNQGRGAGSAS</sequence>
<dbReference type="OrthoDB" id="429950at2759"/>
<proteinExistence type="predicted"/>
<dbReference type="PROSITE" id="PS50064">
    <property type="entry name" value="ZF_PARP_2"/>
    <property type="match status" value="1"/>
</dbReference>
<dbReference type="InterPro" id="IPR036957">
    <property type="entry name" value="Znf_PARP_sf"/>
</dbReference>
<keyword evidence="14" id="KW-1185">Reference proteome</keyword>
<keyword evidence="4" id="KW-0808">Transferase</keyword>
<dbReference type="GO" id="GO:1990404">
    <property type="term" value="F:NAD+-protein mono-ADP-ribosyltransferase activity"/>
    <property type="evidence" value="ECO:0007669"/>
    <property type="project" value="TreeGrafter"/>
</dbReference>
<keyword evidence="8" id="KW-0520">NAD</keyword>
<dbReference type="GO" id="GO:0008270">
    <property type="term" value="F:zinc ion binding"/>
    <property type="evidence" value="ECO:0007669"/>
    <property type="project" value="UniProtKB-KW"/>
</dbReference>
<dbReference type="Pfam" id="PF21728">
    <property type="entry name" value="PADR1_N"/>
    <property type="match status" value="1"/>
</dbReference>
<comment type="subcellular location">
    <subcellularLocation>
        <location evidence="1">Nucleus</location>
    </subcellularLocation>
</comment>
<dbReference type="InterPro" id="IPR049296">
    <property type="entry name" value="PARP1-like_PADR1_N"/>
</dbReference>
<protein>
    <recommendedName>
        <fullName evidence="2">NAD(+) ADP-ribosyltransferase</fullName>
        <ecNumber evidence="2">2.4.2.30</ecNumber>
    </recommendedName>
</protein>
<dbReference type="AlphaFoldDB" id="A0A4C1V3J3"/>
<dbReference type="PROSITE" id="PS52007">
    <property type="entry name" value="PADR1"/>
    <property type="match status" value="1"/>
</dbReference>
<dbReference type="CDD" id="cd17747">
    <property type="entry name" value="BRCT_PARP1"/>
    <property type="match status" value="1"/>
</dbReference>
<gene>
    <name evidence="13" type="ORF">EVAR_19674_1</name>
</gene>
<evidence type="ECO:0000313" key="14">
    <source>
        <dbReference type="Proteomes" id="UP000299102"/>
    </source>
</evidence>
<dbReference type="InterPro" id="IPR050800">
    <property type="entry name" value="ARTD/PARP"/>
</dbReference>
<dbReference type="EMBL" id="BGZK01000265">
    <property type="protein sequence ID" value="GBP32822.1"/>
    <property type="molecule type" value="Genomic_DNA"/>
</dbReference>
<dbReference type="STRING" id="151549.A0A4C1V3J3"/>
<name>A0A4C1V3J3_EUMVA</name>
<evidence type="ECO:0000256" key="8">
    <source>
        <dbReference type="ARBA" id="ARBA00023027"/>
    </source>
</evidence>